<dbReference type="AlphaFoldDB" id="A0A347WD92"/>
<evidence type="ECO:0000313" key="3">
    <source>
        <dbReference type="Proteomes" id="UP000264120"/>
    </source>
</evidence>
<sequence>MVKKTVFLALAILAAATVSYPTISNAHRAIAPVSLFDQR</sequence>
<organism evidence="2 3">
    <name type="scientific">Komagataeibacter saccharivorans</name>
    <dbReference type="NCBI Taxonomy" id="265959"/>
    <lineage>
        <taxon>Bacteria</taxon>
        <taxon>Pseudomonadati</taxon>
        <taxon>Pseudomonadota</taxon>
        <taxon>Alphaproteobacteria</taxon>
        <taxon>Acetobacterales</taxon>
        <taxon>Acetobacteraceae</taxon>
        <taxon>Komagataeibacter</taxon>
    </lineage>
</organism>
<gene>
    <name evidence="2" type="ORF">CD178_02079</name>
</gene>
<name>A0A347WD92_9PROT</name>
<evidence type="ECO:0000313" key="2">
    <source>
        <dbReference type="EMBL" id="AXY22835.1"/>
    </source>
</evidence>
<dbReference type="Proteomes" id="UP000264120">
    <property type="component" value="Chromosome"/>
</dbReference>
<proteinExistence type="predicted"/>
<dbReference type="KEGG" id="ksc:CD178_02079"/>
<reference evidence="2 3" key="1">
    <citation type="submission" date="2017-08" db="EMBL/GenBank/DDBJ databases">
        <title>Complete genome sequence of Gluconacetobacter saccharivorans CV1 isolated from Fermented Vinegar.</title>
        <authorList>
            <person name="Kim S.-Y."/>
        </authorList>
    </citation>
    <scope>NUCLEOTIDE SEQUENCE [LARGE SCALE GENOMIC DNA]</scope>
    <source>
        <strain evidence="2 3">CV1</strain>
    </source>
</reference>
<feature type="signal peptide" evidence="1">
    <location>
        <begin position="1"/>
        <end position="19"/>
    </location>
</feature>
<protein>
    <submittedName>
        <fullName evidence="2">Uncharacterized protein</fullName>
    </submittedName>
</protein>
<evidence type="ECO:0000256" key="1">
    <source>
        <dbReference type="SAM" id="SignalP"/>
    </source>
</evidence>
<feature type="chain" id="PRO_5016685180" evidence="1">
    <location>
        <begin position="20"/>
        <end position="39"/>
    </location>
</feature>
<keyword evidence="3" id="KW-1185">Reference proteome</keyword>
<accession>A0A347WD92</accession>
<keyword evidence="1" id="KW-0732">Signal</keyword>
<dbReference type="EMBL" id="CP023036">
    <property type="protein sequence ID" value="AXY22835.1"/>
    <property type="molecule type" value="Genomic_DNA"/>
</dbReference>